<dbReference type="AlphaFoldDB" id="A0A136J0F1"/>
<proteinExistence type="predicted"/>
<dbReference type="STRING" id="196109.A0A136J0F1"/>
<dbReference type="OrthoDB" id="10062876at2759"/>
<accession>A0A136J0F1</accession>
<name>A0A136J0F1_9PEZI</name>
<evidence type="ECO:0000313" key="2">
    <source>
        <dbReference type="Proteomes" id="UP000070501"/>
    </source>
</evidence>
<sequence length="191" mass="21452">MSTAPTSCPAGPRSSPVDYFAFFWTFLFPWYVNSQASCLLSIQYDLFVNDGVQGNAFYLDGKWSVPTFIFNYDIIALATLIGGTWKIVKRTPFHRSVDVDLHSGLDFFGARTAHYRREREAKAIAAQDGIWGNSSNTANRLEAPRRVTNRPDGPVQPMAAKDVRSLRQYLARPYLSLKAIQDLIVLGLRSV</sequence>
<evidence type="ECO:0000313" key="1">
    <source>
        <dbReference type="EMBL" id="KXJ90539.1"/>
    </source>
</evidence>
<keyword evidence="2" id="KW-1185">Reference proteome</keyword>
<organism evidence="1 2">
    <name type="scientific">Microdochium bolleyi</name>
    <dbReference type="NCBI Taxonomy" id="196109"/>
    <lineage>
        <taxon>Eukaryota</taxon>
        <taxon>Fungi</taxon>
        <taxon>Dikarya</taxon>
        <taxon>Ascomycota</taxon>
        <taxon>Pezizomycotina</taxon>
        <taxon>Sordariomycetes</taxon>
        <taxon>Xylariomycetidae</taxon>
        <taxon>Xylariales</taxon>
        <taxon>Microdochiaceae</taxon>
        <taxon>Microdochium</taxon>
    </lineage>
</organism>
<dbReference type="InParanoid" id="A0A136J0F1"/>
<dbReference type="EMBL" id="KQ964252">
    <property type="protein sequence ID" value="KXJ90539.1"/>
    <property type="molecule type" value="Genomic_DNA"/>
</dbReference>
<reference evidence="2" key="1">
    <citation type="submission" date="2016-02" db="EMBL/GenBank/DDBJ databases">
        <title>Draft genome sequence of Microdochium bolleyi, a fungal endophyte of beachgrass.</title>
        <authorList>
            <consortium name="DOE Joint Genome Institute"/>
            <person name="David A.S."/>
            <person name="May G."/>
            <person name="Haridas S."/>
            <person name="Lim J."/>
            <person name="Wang M."/>
            <person name="Labutti K."/>
            <person name="Lipzen A."/>
            <person name="Barry K."/>
            <person name="Grigoriev I.V."/>
        </authorList>
    </citation>
    <scope>NUCLEOTIDE SEQUENCE [LARGE SCALE GENOMIC DNA]</scope>
    <source>
        <strain evidence="2">J235TASD1</strain>
    </source>
</reference>
<gene>
    <name evidence="1" type="ORF">Micbo1qcDRAFT_205373</name>
</gene>
<dbReference type="Proteomes" id="UP000070501">
    <property type="component" value="Unassembled WGS sequence"/>
</dbReference>
<protein>
    <submittedName>
        <fullName evidence="1">Uncharacterized protein</fullName>
    </submittedName>
</protein>